<dbReference type="OrthoDB" id="1822692at2"/>
<comment type="caution">
    <text evidence="2">The sequence shown here is derived from an EMBL/GenBank/DDBJ whole genome shotgun (WGS) entry which is preliminary data.</text>
</comment>
<keyword evidence="1" id="KW-0472">Membrane</keyword>
<dbReference type="RefSeq" id="WP_019678433.1">
    <property type="nucleotide sequence ID" value="NZ_ATAX01000023.1"/>
</dbReference>
<sequence length="127" mass="14641">MKNTFRNIFLSVGLGALIFTPMLIIDNGFNETMKSVVIWLTASILYGLSFAILNWKSILRIPLHFLTCFAITLFIRCGYSYFISGEIHFKKLLAVTVPVFIAVYALLFLYIRYFGNIPQREKNETKD</sequence>
<feature type="transmembrane region" description="Helical" evidence="1">
    <location>
        <begin position="94"/>
        <end position="113"/>
    </location>
</feature>
<evidence type="ECO:0000256" key="1">
    <source>
        <dbReference type="SAM" id="Phobius"/>
    </source>
</evidence>
<keyword evidence="1" id="KW-1133">Transmembrane helix</keyword>
<gene>
    <name evidence="2" type="ORF">RF007C_08925</name>
</gene>
<evidence type="ECO:0008006" key="4">
    <source>
        <dbReference type="Google" id="ProtNLM"/>
    </source>
</evidence>
<evidence type="ECO:0000313" key="3">
    <source>
        <dbReference type="Proteomes" id="UP000019365"/>
    </source>
</evidence>
<feature type="transmembrane region" description="Helical" evidence="1">
    <location>
        <begin position="37"/>
        <end position="55"/>
    </location>
</feature>
<feature type="transmembrane region" description="Helical" evidence="1">
    <location>
        <begin position="62"/>
        <end position="82"/>
    </location>
</feature>
<accession>W7UYS5</accession>
<reference evidence="2 3" key="1">
    <citation type="journal article" date="2014" name="PLoS ONE">
        <title>Rumen cellulosomics: divergent fiber-degrading strategies revealed by comparative genome-wide analysis of six ruminococcal strains.</title>
        <authorList>
            <person name="Dassa B."/>
            <person name="Borovok I."/>
            <person name="Ruimy-Israeli V."/>
            <person name="Lamed R."/>
            <person name="Flint H.J."/>
            <person name="Duncan S.H."/>
            <person name="Henrissat B."/>
            <person name="Coutinho P."/>
            <person name="Morrison M."/>
            <person name="Mosoni P."/>
            <person name="Yeoman C.J."/>
            <person name="White B.A."/>
            <person name="Bayer E.A."/>
        </authorList>
    </citation>
    <scope>NUCLEOTIDE SEQUENCE [LARGE SCALE GENOMIC DNA]</scope>
    <source>
        <strain evidence="2 3">007c</strain>
    </source>
</reference>
<evidence type="ECO:0000313" key="2">
    <source>
        <dbReference type="EMBL" id="EWM53825.1"/>
    </source>
</evidence>
<feature type="transmembrane region" description="Helical" evidence="1">
    <location>
        <begin position="7"/>
        <end position="25"/>
    </location>
</feature>
<dbReference type="Proteomes" id="UP000019365">
    <property type="component" value="Unassembled WGS sequence"/>
</dbReference>
<keyword evidence="1" id="KW-0812">Transmembrane</keyword>
<dbReference type="AlphaFoldDB" id="W7UYS5"/>
<organism evidence="2 3">
    <name type="scientific">Ruminococcus flavefaciens 007c</name>
    <dbReference type="NCBI Taxonomy" id="1341157"/>
    <lineage>
        <taxon>Bacteria</taxon>
        <taxon>Bacillati</taxon>
        <taxon>Bacillota</taxon>
        <taxon>Clostridia</taxon>
        <taxon>Eubacteriales</taxon>
        <taxon>Oscillospiraceae</taxon>
        <taxon>Ruminococcus</taxon>
    </lineage>
</organism>
<dbReference type="EMBL" id="ATAX01000023">
    <property type="protein sequence ID" value="EWM53825.1"/>
    <property type="molecule type" value="Genomic_DNA"/>
</dbReference>
<name>W7UYS5_RUMFL</name>
<protein>
    <recommendedName>
        <fullName evidence="4">DUF3021 domain-containing protein</fullName>
    </recommendedName>
</protein>
<keyword evidence="3" id="KW-1185">Reference proteome</keyword>
<proteinExistence type="predicted"/>
<dbReference type="PATRIC" id="fig|1341157.4.peg.1466"/>